<keyword evidence="3" id="KW-1185">Reference proteome</keyword>
<organism evidence="2 3">
    <name type="scientific">Thlaspi arvense</name>
    <name type="common">Field penny-cress</name>
    <dbReference type="NCBI Taxonomy" id="13288"/>
    <lineage>
        <taxon>Eukaryota</taxon>
        <taxon>Viridiplantae</taxon>
        <taxon>Streptophyta</taxon>
        <taxon>Embryophyta</taxon>
        <taxon>Tracheophyta</taxon>
        <taxon>Spermatophyta</taxon>
        <taxon>Magnoliopsida</taxon>
        <taxon>eudicotyledons</taxon>
        <taxon>Gunneridae</taxon>
        <taxon>Pentapetalae</taxon>
        <taxon>rosids</taxon>
        <taxon>malvids</taxon>
        <taxon>Brassicales</taxon>
        <taxon>Brassicaceae</taxon>
        <taxon>Thlaspideae</taxon>
        <taxon>Thlaspi</taxon>
    </lineage>
</organism>
<feature type="domain" description="Increased DNA methylation 1 C-terminal" evidence="1">
    <location>
        <begin position="59"/>
        <end position="143"/>
    </location>
</feature>
<dbReference type="PANTHER" id="PTHR46309">
    <property type="entry name" value="PHD FINGER PROTEIN 12"/>
    <property type="match status" value="1"/>
</dbReference>
<protein>
    <recommendedName>
        <fullName evidence="1">Increased DNA methylation 1 C-terminal domain-containing protein</fullName>
    </recommendedName>
</protein>
<evidence type="ECO:0000313" key="3">
    <source>
        <dbReference type="Proteomes" id="UP000836841"/>
    </source>
</evidence>
<dbReference type="GO" id="GO:0003714">
    <property type="term" value="F:transcription corepressor activity"/>
    <property type="evidence" value="ECO:0007669"/>
    <property type="project" value="InterPro"/>
</dbReference>
<accession>A0AAU9T7B4</accession>
<reference evidence="2 3" key="1">
    <citation type="submission" date="2022-03" db="EMBL/GenBank/DDBJ databases">
        <authorList>
            <person name="Nunn A."/>
            <person name="Chopra R."/>
            <person name="Nunn A."/>
            <person name="Contreras Garrido A."/>
        </authorList>
    </citation>
    <scope>NUCLEOTIDE SEQUENCE [LARGE SCALE GENOMIC DNA]</scope>
</reference>
<dbReference type="AlphaFoldDB" id="A0AAU9T7B4"/>
<dbReference type="GO" id="GO:0006357">
    <property type="term" value="P:regulation of transcription by RNA polymerase II"/>
    <property type="evidence" value="ECO:0007669"/>
    <property type="project" value="TreeGrafter"/>
</dbReference>
<dbReference type="PANTHER" id="PTHR46309:SF1">
    <property type="entry name" value="PHD FINGER PROTEIN 12"/>
    <property type="match status" value="1"/>
</dbReference>
<name>A0AAU9T7B4_THLAR</name>
<evidence type="ECO:0000259" key="1">
    <source>
        <dbReference type="Pfam" id="PF23209"/>
    </source>
</evidence>
<feature type="non-terminal residue" evidence="2">
    <location>
        <position position="1"/>
    </location>
</feature>
<gene>
    <name evidence="2" type="ORF">TAV2_LOCUS24620</name>
</gene>
<dbReference type="Pfam" id="PF23209">
    <property type="entry name" value="IDM1_C"/>
    <property type="match status" value="1"/>
</dbReference>
<dbReference type="InterPro" id="IPR056511">
    <property type="entry name" value="IDM1_C"/>
</dbReference>
<dbReference type="GO" id="GO:0005634">
    <property type="term" value="C:nucleus"/>
    <property type="evidence" value="ECO:0007669"/>
    <property type="project" value="TreeGrafter"/>
</dbReference>
<evidence type="ECO:0000313" key="2">
    <source>
        <dbReference type="EMBL" id="CAH2079118.1"/>
    </source>
</evidence>
<sequence>LSEGVKKYVGVKHELEAGFSWSLVHRECKDSDLYLGGHPHVVESNSKLAIALTVMDECFHPIIDRRSGVNIVRNVLYNCGSNFNRLNFGGFYTALLERGDEIVATASIRFHGTRLAEMPFIGTRHVYRHQGMCRRLFTVVESVSPIIVFLPCL</sequence>
<dbReference type="EMBL" id="OU466863">
    <property type="protein sequence ID" value="CAH2079118.1"/>
    <property type="molecule type" value="Genomic_DNA"/>
</dbReference>
<proteinExistence type="predicted"/>
<dbReference type="InterPro" id="IPR042163">
    <property type="entry name" value="PHF12"/>
</dbReference>
<dbReference type="Proteomes" id="UP000836841">
    <property type="component" value="Chromosome 7"/>
</dbReference>